<sequence>MQAKRSTKNPNMGPGGKPKGTATGQQTLPEIVQHLLAHGIYWQMSHQKKGRSSQDRWGKISKANDMSQIKDSLDAPSDMQSFSHWRANEGGEVPEPADDDDGDFMAHLKQMQRMKRSPRSN</sequence>
<dbReference type="EMBL" id="FZQP02000087">
    <property type="protein sequence ID" value="VVC87194.1"/>
    <property type="molecule type" value="Genomic_DNA"/>
</dbReference>
<feature type="region of interest" description="Disordered" evidence="1">
    <location>
        <begin position="71"/>
        <end position="121"/>
    </location>
</feature>
<evidence type="ECO:0000313" key="3">
    <source>
        <dbReference type="Proteomes" id="UP000324832"/>
    </source>
</evidence>
<gene>
    <name evidence="2" type="ORF">LSINAPIS_LOCUS859</name>
</gene>
<name>A0A5E4PPD2_9NEOP</name>
<dbReference type="Proteomes" id="UP000324832">
    <property type="component" value="Unassembled WGS sequence"/>
</dbReference>
<reference evidence="2 3" key="1">
    <citation type="submission" date="2017-07" db="EMBL/GenBank/DDBJ databases">
        <authorList>
            <person name="Talla V."/>
            <person name="Backstrom N."/>
        </authorList>
    </citation>
    <scope>NUCLEOTIDE SEQUENCE [LARGE SCALE GENOMIC DNA]</scope>
</reference>
<accession>A0A5E4PPD2</accession>
<keyword evidence="3" id="KW-1185">Reference proteome</keyword>
<protein>
    <submittedName>
        <fullName evidence="2">Uncharacterized protein</fullName>
    </submittedName>
</protein>
<evidence type="ECO:0000313" key="2">
    <source>
        <dbReference type="EMBL" id="VVC87194.1"/>
    </source>
</evidence>
<feature type="compositionally biased region" description="Basic residues" evidence="1">
    <location>
        <begin position="110"/>
        <end position="121"/>
    </location>
</feature>
<evidence type="ECO:0000256" key="1">
    <source>
        <dbReference type="SAM" id="MobiDB-lite"/>
    </source>
</evidence>
<dbReference type="AlphaFoldDB" id="A0A5E4PPD2"/>
<feature type="region of interest" description="Disordered" evidence="1">
    <location>
        <begin position="1"/>
        <end position="29"/>
    </location>
</feature>
<proteinExistence type="predicted"/>
<organism evidence="2 3">
    <name type="scientific">Leptidea sinapis</name>
    <dbReference type="NCBI Taxonomy" id="189913"/>
    <lineage>
        <taxon>Eukaryota</taxon>
        <taxon>Metazoa</taxon>
        <taxon>Ecdysozoa</taxon>
        <taxon>Arthropoda</taxon>
        <taxon>Hexapoda</taxon>
        <taxon>Insecta</taxon>
        <taxon>Pterygota</taxon>
        <taxon>Neoptera</taxon>
        <taxon>Endopterygota</taxon>
        <taxon>Lepidoptera</taxon>
        <taxon>Glossata</taxon>
        <taxon>Ditrysia</taxon>
        <taxon>Papilionoidea</taxon>
        <taxon>Pieridae</taxon>
        <taxon>Dismorphiinae</taxon>
        <taxon>Leptidea</taxon>
    </lineage>
</organism>